<feature type="compositionally biased region" description="Low complexity" evidence="1">
    <location>
        <begin position="276"/>
        <end position="286"/>
    </location>
</feature>
<dbReference type="Pfam" id="PF10544">
    <property type="entry name" value="T5orf172"/>
    <property type="match status" value="1"/>
</dbReference>
<organism evidence="3 4">
    <name type="scientific">Sporormia fimetaria CBS 119925</name>
    <dbReference type="NCBI Taxonomy" id="1340428"/>
    <lineage>
        <taxon>Eukaryota</taxon>
        <taxon>Fungi</taxon>
        <taxon>Dikarya</taxon>
        <taxon>Ascomycota</taxon>
        <taxon>Pezizomycotina</taxon>
        <taxon>Dothideomycetes</taxon>
        <taxon>Pleosporomycetidae</taxon>
        <taxon>Pleosporales</taxon>
        <taxon>Sporormiaceae</taxon>
        <taxon>Sporormia</taxon>
    </lineage>
</organism>
<dbReference type="InterPro" id="IPR053006">
    <property type="entry name" value="Meiosis_regulatory"/>
</dbReference>
<evidence type="ECO:0000313" key="3">
    <source>
        <dbReference type="EMBL" id="KAF2744264.1"/>
    </source>
</evidence>
<feature type="compositionally biased region" description="Basic and acidic residues" evidence="1">
    <location>
        <begin position="173"/>
        <end position="182"/>
    </location>
</feature>
<keyword evidence="4" id="KW-1185">Reference proteome</keyword>
<reference evidence="3" key="1">
    <citation type="journal article" date="2020" name="Stud. Mycol.">
        <title>101 Dothideomycetes genomes: a test case for predicting lifestyles and emergence of pathogens.</title>
        <authorList>
            <person name="Haridas S."/>
            <person name="Albert R."/>
            <person name="Binder M."/>
            <person name="Bloem J."/>
            <person name="Labutti K."/>
            <person name="Salamov A."/>
            <person name="Andreopoulos B."/>
            <person name="Baker S."/>
            <person name="Barry K."/>
            <person name="Bills G."/>
            <person name="Bluhm B."/>
            <person name="Cannon C."/>
            <person name="Castanera R."/>
            <person name="Culley D."/>
            <person name="Daum C."/>
            <person name="Ezra D."/>
            <person name="Gonzalez J."/>
            <person name="Henrissat B."/>
            <person name="Kuo A."/>
            <person name="Liang C."/>
            <person name="Lipzen A."/>
            <person name="Lutzoni F."/>
            <person name="Magnuson J."/>
            <person name="Mondo S."/>
            <person name="Nolan M."/>
            <person name="Ohm R."/>
            <person name="Pangilinan J."/>
            <person name="Park H.-J."/>
            <person name="Ramirez L."/>
            <person name="Alfaro M."/>
            <person name="Sun H."/>
            <person name="Tritt A."/>
            <person name="Yoshinaga Y."/>
            <person name="Zwiers L.-H."/>
            <person name="Turgeon B."/>
            <person name="Goodwin S."/>
            <person name="Spatafora J."/>
            <person name="Crous P."/>
            <person name="Grigoriev I."/>
        </authorList>
    </citation>
    <scope>NUCLEOTIDE SEQUENCE</scope>
    <source>
        <strain evidence="3">CBS 119925</strain>
    </source>
</reference>
<feature type="region of interest" description="Disordered" evidence="1">
    <location>
        <begin position="123"/>
        <end position="186"/>
    </location>
</feature>
<sequence>MAFTGQTPEALLSRSDSKNPATTCKGITKLGRPCRNPLKLSALNNGADNGVLAVTSVIDDSDDEEIEAAAFFCHQHKDQAEQLVAANASANMPQRQDTRIYPLRGRDSIDTLVQRLGVLDVNDDTVPGEREKRRQRRRESATTSDQRPPRRRVNRPPTWDRVQGPLMEVPNDLVKRRPDTRRPRQKKPSFWSRLFCCGEADNEDHVKIVRHKRRTNPAPLMQEHQTSKLLSYIPQTLPPQVASQLLAELTKPISPHDEEGYIYIFWLTPESAGPAPSSTASSLLSPPSRPDQARQTSDILRQYSVRKARSPASSSARRLSSNPPASASDKETIMLKIGRANNVHRRMNEWTRQCGYSLSLVRFYPYVSARPVDAMRRESSGVRKVPFVKRVERLIHIELGEQRVMKKC</sequence>
<dbReference type="EMBL" id="MU006590">
    <property type="protein sequence ID" value="KAF2744264.1"/>
    <property type="molecule type" value="Genomic_DNA"/>
</dbReference>
<dbReference type="OrthoDB" id="2417614at2759"/>
<dbReference type="AlphaFoldDB" id="A0A6A6V3E2"/>
<name>A0A6A6V3E2_9PLEO</name>
<evidence type="ECO:0000259" key="2">
    <source>
        <dbReference type="Pfam" id="PF10544"/>
    </source>
</evidence>
<dbReference type="InterPro" id="IPR018306">
    <property type="entry name" value="Phage_T5_Orf172_DNA-bd"/>
</dbReference>
<feature type="region of interest" description="Disordered" evidence="1">
    <location>
        <begin position="1"/>
        <end position="24"/>
    </location>
</feature>
<dbReference type="PANTHER" id="PTHR28094:SF2">
    <property type="entry name" value="BACTERIOPHAGE T5 ORF172 DNA-BINDING DOMAIN-CONTAINING PROTEIN"/>
    <property type="match status" value="1"/>
</dbReference>
<accession>A0A6A6V3E2</accession>
<dbReference type="Proteomes" id="UP000799440">
    <property type="component" value="Unassembled WGS sequence"/>
</dbReference>
<evidence type="ECO:0000313" key="4">
    <source>
        <dbReference type="Proteomes" id="UP000799440"/>
    </source>
</evidence>
<feature type="compositionally biased region" description="Low complexity" evidence="1">
    <location>
        <begin position="310"/>
        <end position="327"/>
    </location>
</feature>
<protein>
    <recommendedName>
        <fullName evidence="2">Bacteriophage T5 Orf172 DNA-binding domain-containing protein</fullName>
    </recommendedName>
</protein>
<feature type="non-terminal residue" evidence="3">
    <location>
        <position position="408"/>
    </location>
</feature>
<proteinExistence type="predicted"/>
<evidence type="ECO:0000256" key="1">
    <source>
        <dbReference type="SAM" id="MobiDB-lite"/>
    </source>
</evidence>
<feature type="domain" description="Bacteriophage T5 Orf172 DNA-binding" evidence="2">
    <location>
        <begin position="328"/>
        <end position="408"/>
    </location>
</feature>
<feature type="region of interest" description="Disordered" evidence="1">
    <location>
        <begin position="276"/>
        <end position="330"/>
    </location>
</feature>
<dbReference type="PANTHER" id="PTHR28094">
    <property type="entry name" value="MEIOTICALLY UP-REGULATED GENE 113 PROTEIN"/>
    <property type="match status" value="1"/>
</dbReference>
<gene>
    <name evidence="3" type="ORF">M011DRAFT_429658</name>
</gene>